<feature type="transmembrane region" description="Helical" evidence="7">
    <location>
        <begin position="327"/>
        <end position="345"/>
    </location>
</feature>
<evidence type="ECO:0000256" key="1">
    <source>
        <dbReference type="ARBA" id="ARBA00004651"/>
    </source>
</evidence>
<dbReference type="GO" id="GO:0005886">
    <property type="term" value="C:plasma membrane"/>
    <property type="evidence" value="ECO:0007669"/>
    <property type="project" value="UniProtKB-SubCell"/>
</dbReference>
<comment type="subcellular location">
    <subcellularLocation>
        <location evidence="1">Cell membrane</location>
        <topology evidence="1">Multi-pass membrane protein</topology>
    </subcellularLocation>
</comment>
<keyword evidence="3" id="KW-1003">Cell membrane</keyword>
<proteinExistence type="predicted"/>
<evidence type="ECO:0000256" key="5">
    <source>
        <dbReference type="ARBA" id="ARBA00022989"/>
    </source>
</evidence>
<feature type="transmembrane region" description="Helical" evidence="7">
    <location>
        <begin position="351"/>
        <end position="370"/>
    </location>
</feature>
<feature type="transmembrane region" description="Helical" evidence="7">
    <location>
        <begin position="416"/>
        <end position="433"/>
    </location>
</feature>
<feature type="transmembrane region" description="Helical" evidence="7">
    <location>
        <begin position="121"/>
        <end position="140"/>
    </location>
</feature>
<keyword evidence="10" id="KW-1185">Reference proteome</keyword>
<evidence type="ECO:0000256" key="2">
    <source>
        <dbReference type="ARBA" id="ARBA00022448"/>
    </source>
</evidence>
<accession>A0A9E6MQ11</accession>
<dbReference type="RefSeq" id="WP_166340054.1">
    <property type="nucleotide sequence ID" value="NZ_CP072829.1"/>
</dbReference>
<organism evidence="9 11">
    <name type="scientific">Xiamenia xianingshaonis</name>
    <dbReference type="NCBI Taxonomy" id="2682776"/>
    <lineage>
        <taxon>Bacteria</taxon>
        <taxon>Bacillati</taxon>
        <taxon>Actinomycetota</taxon>
        <taxon>Coriobacteriia</taxon>
        <taxon>Eggerthellales</taxon>
        <taxon>Eggerthellaceae</taxon>
        <taxon>Xiamenia</taxon>
    </lineage>
</organism>
<dbReference type="Gene3D" id="1.20.1740.10">
    <property type="entry name" value="Amino acid/polyamine transporter I"/>
    <property type="match status" value="1"/>
</dbReference>
<name>A0A9E6MQ11_9ACTN</name>
<evidence type="ECO:0000256" key="3">
    <source>
        <dbReference type="ARBA" id="ARBA00022475"/>
    </source>
</evidence>
<sequence>MRKSNISALGIAFMLFCLVSAGAFGIEEIISSSGPGLTLIILIVLPVVWAHPISRLVAEANAVLPREGGIYAWAKEAFGEFWGFQAGWWTSMDTYISSGAYIAMVGGYTAQLLTLDDAGSFIVKLLVVGCFTVINLVGLVEVERISSFFSVLILVVFGMAVVFGFMNWQTNPFDPIFADPDAPMDCLAQSIGLGIWMYCGYECIAAMSGEYEDSRNVAKGFRIALPLIALSYILPTLACLGAYPVGSWTEWGIEGGFSDEVLGFGTIFSQVLGHTGVAIFLIVAIMSQCTIYNTYLASGSRSFWVLSEDNLFPQFIRKVDRSGRSPYVGVLTIALSSLVFSQFDFVSIVEMNIVFILARYMFLGFIVGRLRKLYPVEQRPSDMYVIGGGKLGLGLYAALTFCIATFVLCLNPVADFLATMLFLASGVVAYVVFKRLYGGLSQVDPKRHPLDPKTRLAVGDTKRIGLFVLMTAGLFVLNALMNAFLLTA</sequence>
<dbReference type="InterPro" id="IPR044566">
    <property type="entry name" value="RMV1-like"/>
</dbReference>
<dbReference type="Pfam" id="PF13520">
    <property type="entry name" value="AA_permease_2"/>
    <property type="match status" value="1"/>
</dbReference>
<feature type="transmembrane region" description="Helical" evidence="7">
    <location>
        <begin position="464"/>
        <end position="485"/>
    </location>
</feature>
<dbReference type="EMBL" id="CP072829">
    <property type="protein sequence ID" value="QTU84272.1"/>
    <property type="molecule type" value="Genomic_DNA"/>
</dbReference>
<evidence type="ECO:0000313" key="11">
    <source>
        <dbReference type="Proteomes" id="UP000671910"/>
    </source>
</evidence>
<evidence type="ECO:0000313" key="8">
    <source>
        <dbReference type="EMBL" id="NHM14697.1"/>
    </source>
</evidence>
<dbReference type="AlphaFoldDB" id="A0A9E6MQ11"/>
<dbReference type="KEGG" id="ebz:J7S26_07990"/>
<evidence type="ECO:0000313" key="9">
    <source>
        <dbReference type="EMBL" id="QTU84272.1"/>
    </source>
</evidence>
<dbReference type="GO" id="GO:0022857">
    <property type="term" value="F:transmembrane transporter activity"/>
    <property type="evidence" value="ECO:0007669"/>
    <property type="project" value="InterPro"/>
</dbReference>
<feature type="transmembrane region" description="Helical" evidence="7">
    <location>
        <begin position="188"/>
        <end position="209"/>
    </location>
</feature>
<dbReference type="PANTHER" id="PTHR45826">
    <property type="entry name" value="POLYAMINE TRANSPORTER PUT1"/>
    <property type="match status" value="1"/>
</dbReference>
<feature type="transmembrane region" description="Helical" evidence="7">
    <location>
        <begin position="221"/>
        <end position="243"/>
    </location>
</feature>
<reference evidence="9" key="2">
    <citation type="submission" date="2021-04" db="EMBL/GenBank/DDBJ databases">
        <title>Novel species in family Eggerthellaceae.</title>
        <authorList>
            <person name="Zhang G."/>
        </authorList>
    </citation>
    <scope>NUCLEOTIDE SEQUENCE</scope>
    <source>
        <strain evidence="9">Zg-886</strain>
    </source>
</reference>
<feature type="transmembrane region" description="Helical" evidence="7">
    <location>
        <begin position="95"/>
        <end position="115"/>
    </location>
</feature>
<dbReference type="InterPro" id="IPR002293">
    <property type="entry name" value="AA/rel_permease1"/>
</dbReference>
<evidence type="ECO:0000256" key="7">
    <source>
        <dbReference type="SAM" id="Phobius"/>
    </source>
</evidence>
<keyword evidence="6 7" id="KW-0472">Membrane</keyword>
<evidence type="ECO:0000313" key="10">
    <source>
        <dbReference type="Proteomes" id="UP000636394"/>
    </source>
</evidence>
<evidence type="ECO:0000256" key="6">
    <source>
        <dbReference type="ARBA" id="ARBA00023136"/>
    </source>
</evidence>
<dbReference type="EMBL" id="WPCR01000009">
    <property type="protein sequence ID" value="NHM14697.1"/>
    <property type="molecule type" value="Genomic_DNA"/>
</dbReference>
<gene>
    <name evidence="8" type="ORF">GMI68_07965</name>
    <name evidence="9" type="ORF">J7S26_07990</name>
</gene>
<feature type="transmembrane region" description="Helical" evidence="7">
    <location>
        <begin position="263"/>
        <end position="286"/>
    </location>
</feature>
<protein>
    <submittedName>
        <fullName evidence="9">APC family permease</fullName>
    </submittedName>
    <submittedName>
        <fullName evidence="8">Amino acid permease</fullName>
    </submittedName>
</protein>
<dbReference type="PIRSF" id="PIRSF006060">
    <property type="entry name" value="AA_transporter"/>
    <property type="match status" value="1"/>
</dbReference>
<keyword evidence="4 7" id="KW-0812">Transmembrane</keyword>
<feature type="transmembrane region" description="Helical" evidence="7">
    <location>
        <begin position="35"/>
        <end position="58"/>
    </location>
</feature>
<reference evidence="8 10" key="1">
    <citation type="submission" date="2019-11" db="EMBL/GenBank/DDBJ databases">
        <title>Eggerthellaceae novel genus isolated from the rectal contents of marmort.</title>
        <authorList>
            <person name="Zhang G."/>
        </authorList>
    </citation>
    <scope>NUCLEOTIDE SEQUENCE [LARGE SCALE GENOMIC DNA]</scope>
    <source>
        <strain evidence="10">zg-886</strain>
        <strain evidence="8">Zg-886</strain>
    </source>
</reference>
<dbReference type="Proteomes" id="UP000671910">
    <property type="component" value="Chromosome"/>
</dbReference>
<keyword evidence="2" id="KW-0813">Transport</keyword>
<feature type="transmembrane region" description="Helical" evidence="7">
    <location>
        <begin position="391"/>
        <end position="410"/>
    </location>
</feature>
<evidence type="ECO:0000256" key="4">
    <source>
        <dbReference type="ARBA" id="ARBA00022692"/>
    </source>
</evidence>
<feature type="transmembrane region" description="Helical" evidence="7">
    <location>
        <begin position="147"/>
        <end position="168"/>
    </location>
</feature>
<dbReference type="Proteomes" id="UP000636394">
    <property type="component" value="Unassembled WGS sequence"/>
</dbReference>
<dbReference type="PANTHER" id="PTHR45826:SF2">
    <property type="entry name" value="AMINO ACID TRANSPORTER"/>
    <property type="match status" value="1"/>
</dbReference>
<keyword evidence="5 7" id="KW-1133">Transmembrane helix</keyword>